<dbReference type="AlphaFoldDB" id="A0A6M3KTW3"/>
<protein>
    <submittedName>
        <fullName evidence="2">Putative bifunctional DNA primase/polymerase</fullName>
    </submittedName>
</protein>
<organism evidence="2">
    <name type="scientific">viral metagenome</name>
    <dbReference type="NCBI Taxonomy" id="1070528"/>
    <lineage>
        <taxon>unclassified sequences</taxon>
        <taxon>metagenomes</taxon>
        <taxon>organismal metagenomes</taxon>
    </lineage>
</organism>
<name>A0A6M3KTW3_9ZZZZ</name>
<accession>A0A6M3KTW3</accession>
<dbReference type="CDD" id="cd04859">
    <property type="entry name" value="Prim_Pol"/>
    <property type="match status" value="1"/>
</dbReference>
<evidence type="ECO:0000313" key="2">
    <source>
        <dbReference type="EMBL" id="QJA85011.1"/>
    </source>
</evidence>
<reference evidence="2" key="1">
    <citation type="submission" date="2020-03" db="EMBL/GenBank/DDBJ databases">
        <title>The deep terrestrial virosphere.</title>
        <authorList>
            <person name="Holmfeldt K."/>
            <person name="Nilsson E."/>
            <person name="Simone D."/>
            <person name="Lopez-Fernandez M."/>
            <person name="Wu X."/>
            <person name="de Brujin I."/>
            <person name="Lundin D."/>
            <person name="Andersson A."/>
            <person name="Bertilsson S."/>
            <person name="Dopson M."/>
        </authorList>
    </citation>
    <scope>NUCLEOTIDE SEQUENCE</scope>
    <source>
        <strain evidence="2">MM415B02293</strain>
    </source>
</reference>
<evidence type="ECO:0000259" key="1">
    <source>
        <dbReference type="SMART" id="SM00943"/>
    </source>
</evidence>
<dbReference type="InterPro" id="IPR015330">
    <property type="entry name" value="DNA_primase/pol_bifunc_N"/>
</dbReference>
<feature type="domain" description="DNA primase/polymerase bifunctional N-terminal" evidence="1">
    <location>
        <begin position="8"/>
        <end position="169"/>
    </location>
</feature>
<dbReference type="SUPFAM" id="SSF56747">
    <property type="entry name" value="Prim-pol domain"/>
    <property type="match status" value="1"/>
</dbReference>
<dbReference type="EMBL" id="MT142548">
    <property type="protein sequence ID" value="QJA85011.1"/>
    <property type="molecule type" value="Genomic_DNA"/>
</dbReference>
<proteinExistence type="predicted"/>
<gene>
    <name evidence="2" type="ORF">MM415B02293_0007</name>
</gene>
<dbReference type="Pfam" id="PF09250">
    <property type="entry name" value="Prim-Pol"/>
    <property type="match status" value="1"/>
</dbReference>
<sequence>MGTMLDAALVYADLGWHVFPCGFKKKTPITQHGVKDATINKKQITEWWTENPDANIAVACGVASGICVIDIDKNDKIDGWQTVEKLVQAGHILPETIAQVTPSGGMHLIYQYDKGVKNENSKRFPGIDIRTNGYYILLAPSIHPNGSAYQWKENLNPFGYALVAFPEWIKEVESLASAPPWGRPGSHSGGTTPKPIAFQPPNLEATKDVQRRAAAYLAVCDPAVQGAGGHNKLLWAAVALVHGFRLSESQAFELLRTEYNPRCDPPWELSESKDYKDFVRKISEARKLTPQKPIGWLLEDDTYLTITSTVTDDDIQAIIDNSGILGAPPAPVSVETQNDDIGYDSDNRKELQYLTRPIGLLGRICSHINASDLKPQPFLALGCALTFLGALFGRKVKDSYETRTNLYCMGVANSGYGKNHAPKQIRRLMLESGCSELLAGDDIASDSGLESRLHQSPVSLFLCDEIGYLFKALKYHANPYNAKIISTLLKLYSSAGDLYKGRVFADTVKQRTILQPCCCLWGTSTPRSFLEGVSQTEVENGWLSRCLIFNSTNDPPKNRDYRRLDFPKDVVRDVYKWYTRIIDSPQHEGDIDGYVHGGMACGMESRPPNQILIPTNEAANKIFIDFDNYCAKMAAENSNTSILWKRCEENARKIALIVAAGDSFDTPEITGSIADYSCRLVKYIVNDFIDNVAGEISSSPIESKKLKLLSIVGKTKAAGCQKWILTQNTRGYSKRERNDYIDDLLAGRELIHRLVQTGGRGKKTGFYWLPEYYPYPDEEIEDV</sequence>
<dbReference type="SMART" id="SM00943">
    <property type="entry name" value="Prim-Pol"/>
    <property type="match status" value="1"/>
</dbReference>